<keyword evidence="3" id="KW-1185">Reference proteome</keyword>
<sequence>MNEAELINAVLAASGIGGVLIAFGLIMKNLPAVLSALHAWHLDIKRMNYLRHQFDQTRYADNVYLYPPAAEESKPEQIEPKPEEAA</sequence>
<evidence type="ECO:0000313" key="3">
    <source>
        <dbReference type="Proteomes" id="UP001596135"/>
    </source>
</evidence>
<proteinExistence type="predicted"/>
<keyword evidence="1" id="KW-0812">Transmembrane</keyword>
<name>A0ABW1LM20_9ACTN</name>
<accession>A0ABW1LM20</accession>
<dbReference type="Proteomes" id="UP001596135">
    <property type="component" value="Unassembled WGS sequence"/>
</dbReference>
<dbReference type="EMBL" id="JBHSRJ010000005">
    <property type="protein sequence ID" value="MFC6044758.1"/>
    <property type="molecule type" value="Genomic_DNA"/>
</dbReference>
<evidence type="ECO:0000256" key="1">
    <source>
        <dbReference type="SAM" id="Phobius"/>
    </source>
</evidence>
<organism evidence="2 3">
    <name type="scientific">Nocardioides hankookensis</name>
    <dbReference type="NCBI Taxonomy" id="443157"/>
    <lineage>
        <taxon>Bacteria</taxon>
        <taxon>Bacillati</taxon>
        <taxon>Actinomycetota</taxon>
        <taxon>Actinomycetes</taxon>
        <taxon>Propionibacteriales</taxon>
        <taxon>Nocardioidaceae</taxon>
        <taxon>Nocardioides</taxon>
    </lineage>
</organism>
<keyword evidence="1" id="KW-1133">Transmembrane helix</keyword>
<feature type="transmembrane region" description="Helical" evidence="1">
    <location>
        <begin position="6"/>
        <end position="27"/>
    </location>
</feature>
<gene>
    <name evidence="2" type="ORF">ACFPYL_16835</name>
</gene>
<protein>
    <submittedName>
        <fullName evidence="2">Uncharacterized protein</fullName>
    </submittedName>
</protein>
<reference evidence="3" key="1">
    <citation type="journal article" date="2019" name="Int. J. Syst. Evol. Microbiol.">
        <title>The Global Catalogue of Microorganisms (GCM) 10K type strain sequencing project: providing services to taxonomists for standard genome sequencing and annotation.</title>
        <authorList>
            <consortium name="The Broad Institute Genomics Platform"/>
            <consortium name="The Broad Institute Genome Sequencing Center for Infectious Disease"/>
            <person name="Wu L."/>
            <person name="Ma J."/>
        </authorList>
    </citation>
    <scope>NUCLEOTIDE SEQUENCE [LARGE SCALE GENOMIC DNA]</scope>
    <source>
        <strain evidence="3">CCUG 54522</strain>
    </source>
</reference>
<evidence type="ECO:0000313" key="2">
    <source>
        <dbReference type="EMBL" id="MFC6044758.1"/>
    </source>
</evidence>
<keyword evidence="1" id="KW-0472">Membrane</keyword>
<dbReference type="RefSeq" id="WP_379156688.1">
    <property type="nucleotide sequence ID" value="NZ_JBHSRJ010000005.1"/>
</dbReference>
<comment type="caution">
    <text evidence="2">The sequence shown here is derived from an EMBL/GenBank/DDBJ whole genome shotgun (WGS) entry which is preliminary data.</text>
</comment>